<keyword evidence="7 21" id="KW-0418">Kinase</keyword>
<evidence type="ECO:0000256" key="4">
    <source>
        <dbReference type="ARBA" id="ARBA00022553"/>
    </source>
</evidence>
<dbReference type="PROSITE" id="PS50011">
    <property type="entry name" value="PROTEIN_KINASE_DOM"/>
    <property type="match status" value="2"/>
</dbReference>
<organism evidence="21 22">
    <name type="scientific">Trichonephila clavata</name>
    <name type="common">Joro spider</name>
    <name type="synonym">Nephila clavata</name>
    <dbReference type="NCBI Taxonomy" id="2740835"/>
    <lineage>
        <taxon>Eukaryota</taxon>
        <taxon>Metazoa</taxon>
        <taxon>Ecdysozoa</taxon>
        <taxon>Arthropoda</taxon>
        <taxon>Chelicerata</taxon>
        <taxon>Arachnida</taxon>
        <taxon>Araneae</taxon>
        <taxon>Araneomorphae</taxon>
        <taxon>Entelegynae</taxon>
        <taxon>Araneoidea</taxon>
        <taxon>Nephilidae</taxon>
        <taxon>Trichonephila</taxon>
    </lineage>
</organism>
<dbReference type="PANTHER" id="PTHR11042">
    <property type="entry name" value="EUKARYOTIC TRANSLATION INITIATION FACTOR 2-ALPHA KINASE EIF2-ALPHA KINASE -RELATED"/>
    <property type="match status" value="1"/>
</dbReference>
<dbReference type="EC" id="2.7.11.1" evidence="2"/>
<evidence type="ECO:0000256" key="2">
    <source>
        <dbReference type="ARBA" id="ARBA00012513"/>
    </source>
</evidence>
<keyword evidence="6 16" id="KW-0547">Nucleotide-binding</keyword>
<dbReference type="GO" id="GO:0005634">
    <property type="term" value="C:nucleus"/>
    <property type="evidence" value="ECO:0007669"/>
    <property type="project" value="TreeGrafter"/>
</dbReference>
<accession>A0A8X6HUA4</accession>
<dbReference type="GO" id="GO:0003743">
    <property type="term" value="F:translation initiation factor activity"/>
    <property type="evidence" value="ECO:0007669"/>
    <property type="project" value="UniProtKB-KW"/>
</dbReference>
<comment type="subcellular location">
    <subcellularLocation>
        <location evidence="1">Endoplasmic reticulum membrane</location>
        <topology evidence="1">Single-pass type I membrane protein</topology>
    </subcellularLocation>
</comment>
<dbReference type="SUPFAM" id="SSF56112">
    <property type="entry name" value="Protein kinase-like (PK-like)"/>
    <property type="match status" value="1"/>
</dbReference>
<dbReference type="InterPro" id="IPR011009">
    <property type="entry name" value="Kinase-like_dom_sf"/>
</dbReference>
<protein>
    <recommendedName>
        <fullName evidence="2">non-specific serine/threonine protein kinase</fullName>
        <ecNumber evidence="2">2.7.11.1</ecNumber>
    </recommendedName>
    <alternativeName>
        <fullName evidence="15">PRKR-like endoplasmic reticulum kinase</fullName>
    </alternativeName>
</protein>
<comment type="similarity">
    <text evidence="14">Belongs to the protein kinase superfamily. Ser/Thr protein kinase family. GCN2 subfamily.</text>
</comment>
<feature type="region of interest" description="Disordered" evidence="17">
    <location>
        <begin position="648"/>
        <end position="677"/>
    </location>
</feature>
<dbReference type="SUPFAM" id="SSF50998">
    <property type="entry name" value="Quinoprotein alcohol dehydrogenase-like"/>
    <property type="match status" value="1"/>
</dbReference>
<feature type="domain" description="Protein kinase" evidence="20">
    <location>
        <begin position="929"/>
        <end position="1214"/>
    </location>
</feature>
<dbReference type="PROSITE" id="PS00108">
    <property type="entry name" value="PROTEIN_KINASE_ST"/>
    <property type="match status" value="1"/>
</dbReference>
<evidence type="ECO:0000313" key="21">
    <source>
        <dbReference type="EMBL" id="GFR30044.1"/>
    </source>
</evidence>
<dbReference type="InterPro" id="IPR050339">
    <property type="entry name" value="CC_SR_Kinase"/>
</dbReference>
<evidence type="ECO:0000256" key="11">
    <source>
        <dbReference type="ARBA" id="ARBA00023016"/>
    </source>
</evidence>
<keyword evidence="5" id="KW-0808">Transferase</keyword>
<reference evidence="21" key="1">
    <citation type="submission" date="2020-07" db="EMBL/GenBank/DDBJ databases">
        <title>Multicomponent nature underlies the extraordinary mechanical properties of spider dragline silk.</title>
        <authorList>
            <person name="Kono N."/>
            <person name="Nakamura H."/>
            <person name="Mori M."/>
            <person name="Yoshida Y."/>
            <person name="Ohtoshi R."/>
            <person name="Malay A.D."/>
            <person name="Moran D.A.P."/>
            <person name="Tomita M."/>
            <person name="Numata K."/>
            <person name="Arakawa K."/>
        </authorList>
    </citation>
    <scope>NUCLEOTIDE SEQUENCE</scope>
</reference>
<feature type="domain" description="Protein kinase" evidence="20">
    <location>
        <begin position="483"/>
        <end position="772"/>
    </location>
</feature>
<evidence type="ECO:0000256" key="3">
    <source>
        <dbReference type="ARBA" id="ARBA00022527"/>
    </source>
</evidence>
<dbReference type="GO" id="GO:0005524">
    <property type="term" value="F:ATP binding"/>
    <property type="evidence" value="ECO:0007669"/>
    <property type="project" value="UniProtKB-UniRule"/>
</dbReference>
<keyword evidence="18" id="KW-0812">Transmembrane</keyword>
<evidence type="ECO:0000256" key="19">
    <source>
        <dbReference type="SAM" id="SignalP"/>
    </source>
</evidence>
<keyword evidence="3" id="KW-0723">Serine/threonine-protein kinase</keyword>
<dbReference type="OrthoDB" id="6418191at2759"/>
<sequence>MYWLKFICRLLIIILIFNFISCEDKEEGFESSESYQNVCGKNGYVFVATIDGNLTALDFDYGHKCWSIVLDAKKFMSSTLSKLEVWENGTRIWLVPSLDGLLFKYDKLKLEPLPFNVESLLSHSVVLDQSTSVTGGKFKIVYGFHRHTGEMYYKCSLDGCENFKPISAKDGLIVEQWVQSVNAVDTETAELRWHFRVVEIKIKTVADSSSSKNTSQYAHSTNFENNALVPVNNFNDLSPMSSLKISLVNGYTARFNQSAFDFTWLYKTSVPLIDVWFIKDRSVLLLDPFADGVEFFSIDSDDGQHTALLFLGSYLNQLYVKQSKKLKTKVVYNQAVSRHTPYKAFCLPLNSIITPQTPLLVNDSNALMTTDVNIRDHGFYYYIDFSVYDNDTHCVVNFTFPKRADEYFELSHWLKIITITSIFTFVFIYGLLYYFFFQHFVVKKEFANEGTSTIELAPVTVEEVSEKTKETKSDFVSRFHKDFQLIALLGKGGFGVVMEVKNKIDDCEYAVKRIRIGTKKYKKVGYGSVMREVKALAKLDHPGIVRYFNSWVENPPKGWQDLKDKEMDINDVTRSTCTRTHETESRVPSTSDEAIQNKNEAAIKISEKLGVNPMNPFGDNLFDLELSHNFLNESKASKNSSNISWADENSLKKEDSGTLNKSSKNSSSGRSYNYDADEFEDSPTDSGLFFVPKKHITEKNRKRSMIQNDIVFIKTSTRVDNRVSSIRKLFNIPDDSFIDKRAVFLHLKKINNSLAQRMSSNFLEKLYCYVFYDVTYPDPDHSEWSGWISILQDVEADEIKSNLSHLKNWLISILCVLRFTESHYHDILQYNLCNILWHVILILEDDVCDISFGHSTRKLPALRIGAFFNLMNINSKMSWPLKFIYLFKLRHYLFCKSNKCATGNWKSVFYQADIDIFKKNLYMFRIWIISILCLIQNGKFGFLDDVALNLSAILFEVISLLQEESIKPVSSKHFFSKFGNLLQYSKDMIQLDDQKGALLNMFHNTHIMKEDRNQNSENDAPEFLYIQMQLCRKESLRNWLDVHSESRNYHEIMRMFCQIVEAMNYVHTKGLMHRDLKPSNIYFSLEGSIKIGDFGLATQFEVQETGDDSSSSNSLYNHTRECGTDLYMSPEQRSKKNYNFKTDIFPLGIILYELLVPFQTRSERYKAIYAARDCKFSSDFVVKYQNECSLVQKLLDVDPKRRPTASEIMKHPLCQLYLQATKI</sequence>
<comment type="caution">
    <text evidence="21">The sequence shown here is derived from an EMBL/GenBank/DDBJ whole genome shotgun (WGS) entry which is preliminary data.</text>
</comment>
<evidence type="ECO:0000256" key="16">
    <source>
        <dbReference type="PROSITE-ProRule" id="PRU10141"/>
    </source>
</evidence>
<evidence type="ECO:0000256" key="17">
    <source>
        <dbReference type="SAM" id="MobiDB-lite"/>
    </source>
</evidence>
<evidence type="ECO:0000259" key="20">
    <source>
        <dbReference type="PROSITE" id="PS50011"/>
    </source>
</evidence>
<dbReference type="GO" id="GO:0004694">
    <property type="term" value="F:eukaryotic translation initiation factor 2alpha kinase activity"/>
    <property type="evidence" value="ECO:0007669"/>
    <property type="project" value="TreeGrafter"/>
</dbReference>
<dbReference type="Gene3D" id="3.30.200.20">
    <property type="entry name" value="Phosphorylase Kinase, domain 1"/>
    <property type="match status" value="1"/>
</dbReference>
<evidence type="ECO:0000256" key="6">
    <source>
        <dbReference type="ARBA" id="ARBA00022741"/>
    </source>
</evidence>
<evidence type="ECO:0000256" key="13">
    <source>
        <dbReference type="ARBA" id="ARBA00023230"/>
    </source>
</evidence>
<dbReference type="Gene3D" id="2.130.10.10">
    <property type="entry name" value="YVTN repeat-like/Quinoprotein amine dehydrogenase"/>
    <property type="match status" value="1"/>
</dbReference>
<dbReference type="InterPro" id="IPR017441">
    <property type="entry name" value="Protein_kinase_ATP_BS"/>
</dbReference>
<dbReference type="GO" id="GO:0006986">
    <property type="term" value="P:response to unfolded protein"/>
    <property type="evidence" value="ECO:0007669"/>
    <property type="project" value="UniProtKB-KW"/>
</dbReference>
<evidence type="ECO:0000256" key="15">
    <source>
        <dbReference type="ARBA" id="ARBA00041500"/>
    </source>
</evidence>
<keyword evidence="4" id="KW-0597">Phosphoprotein</keyword>
<keyword evidence="21" id="KW-0648">Protein biosynthesis</keyword>
<keyword evidence="12" id="KW-0325">Glycoprotein</keyword>
<feature type="signal peptide" evidence="19">
    <location>
        <begin position="1"/>
        <end position="22"/>
    </location>
</feature>
<evidence type="ECO:0000256" key="1">
    <source>
        <dbReference type="ARBA" id="ARBA00004115"/>
    </source>
</evidence>
<dbReference type="GO" id="GO:0005789">
    <property type="term" value="C:endoplasmic reticulum membrane"/>
    <property type="evidence" value="ECO:0007669"/>
    <property type="project" value="UniProtKB-SubCell"/>
</dbReference>
<feature type="binding site" evidence="16">
    <location>
        <position position="512"/>
    </location>
    <ligand>
        <name>ATP</name>
        <dbReference type="ChEBI" id="CHEBI:30616"/>
    </ligand>
</feature>
<evidence type="ECO:0000256" key="8">
    <source>
        <dbReference type="ARBA" id="ARBA00022824"/>
    </source>
</evidence>
<keyword evidence="19" id="KW-0732">Signal</keyword>
<evidence type="ECO:0000313" key="22">
    <source>
        <dbReference type="Proteomes" id="UP000887116"/>
    </source>
</evidence>
<dbReference type="Proteomes" id="UP000887116">
    <property type="component" value="Unassembled WGS sequence"/>
</dbReference>
<evidence type="ECO:0000256" key="18">
    <source>
        <dbReference type="SAM" id="Phobius"/>
    </source>
</evidence>
<dbReference type="Pfam" id="PF00069">
    <property type="entry name" value="Pkinase"/>
    <property type="match status" value="2"/>
</dbReference>
<evidence type="ECO:0000256" key="7">
    <source>
        <dbReference type="ARBA" id="ARBA00022777"/>
    </source>
</evidence>
<keyword evidence="21" id="KW-0396">Initiation factor</keyword>
<dbReference type="PANTHER" id="PTHR11042:SF91">
    <property type="entry name" value="EUKARYOTIC TRANSLATION INITIATION FACTOR 2-ALPHA KINASE"/>
    <property type="match status" value="1"/>
</dbReference>
<keyword evidence="10" id="KW-0810">Translation regulation</keyword>
<evidence type="ECO:0000256" key="10">
    <source>
        <dbReference type="ARBA" id="ARBA00022845"/>
    </source>
</evidence>
<keyword evidence="18" id="KW-0472">Membrane</keyword>
<evidence type="ECO:0000256" key="14">
    <source>
        <dbReference type="ARBA" id="ARBA00037982"/>
    </source>
</evidence>
<dbReference type="Gene3D" id="1.10.510.10">
    <property type="entry name" value="Transferase(Phosphotransferase) domain 1"/>
    <property type="match status" value="1"/>
</dbReference>
<evidence type="ECO:0000256" key="12">
    <source>
        <dbReference type="ARBA" id="ARBA00023180"/>
    </source>
</evidence>
<dbReference type="EMBL" id="BMAO01019356">
    <property type="protein sequence ID" value="GFR30044.1"/>
    <property type="molecule type" value="Genomic_DNA"/>
</dbReference>
<gene>
    <name evidence="21" type="primary">Eif2ak3</name>
    <name evidence="21" type="ORF">TNCT_74051</name>
</gene>
<dbReference type="SMART" id="SM00220">
    <property type="entry name" value="S_TKc"/>
    <property type="match status" value="1"/>
</dbReference>
<dbReference type="AlphaFoldDB" id="A0A8X6HUA4"/>
<proteinExistence type="inferred from homology"/>
<keyword evidence="11" id="KW-0346">Stress response</keyword>
<keyword evidence="18" id="KW-1133">Transmembrane helix</keyword>
<evidence type="ECO:0000256" key="9">
    <source>
        <dbReference type="ARBA" id="ARBA00022840"/>
    </source>
</evidence>
<dbReference type="InterPro" id="IPR008271">
    <property type="entry name" value="Ser/Thr_kinase_AS"/>
</dbReference>
<dbReference type="PROSITE" id="PS00107">
    <property type="entry name" value="PROTEIN_KINASE_ATP"/>
    <property type="match status" value="1"/>
</dbReference>
<dbReference type="InterPro" id="IPR011047">
    <property type="entry name" value="Quinoprotein_ADH-like_sf"/>
</dbReference>
<dbReference type="FunFam" id="1.10.510.10:FF:000251">
    <property type="entry name" value="eukaryotic translation initiation factor 2-alpha kinase 3"/>
    <property type="match status" value="1"/>
</dbReference>
<keyword evidence="13" id="KW-0834">Unfolded protein response</keyword>
<keyword evidence="8" id="KW-0256">Endoplasmic reticulum</keyword>
<dbReference type="InterPro" id="IPR015943">
    <property type="entry name" value="WD40/YVTN_repeat-like_dom_sf"/>
</dbReference>
<dbReference type="InterPro" id="IPR000719">
    <property type="entry name" value="Prot_kinase_dom"/>
</dbReference>
<feature type="transmembrane region" description="Helical" evidence="18">
    <location>
        <begin position="413"/>
        <end position="436"/>
    </location>
</feature>
<keyword evidence="9 16" id="KW-0067">ATP-binding</keyword>
<evidence type="ECO:0000256" key="5">
    <source>
        <dbReference type="ARBA" id="ARBA00022679"/>
    </source>
</evidence>
<name>A0A8X6HUA4_TRICU</name>
<feature type="chain" id="PRO_5036484718" description="non-specific serine/threonine protein kinase" evidence="19">
    <location>
        <begin position="23"/>
        <end position="1223"/>
    </location>
</feature>
<keyword evidence="22" id="KW-1185">Reference proteome</keyword>